<reference evidence="2 3" key="1">
    <citation type="submission" date="2019-02" db="EMBL/GenBank/DDBJ databases">
        <title>Pedobacter sp. RP-3-11 sp. nov., isolated from Arctic soil.</title>
        <authorList>
            <person name="Dahal R.H."/>
        </authorList>
    </citation>
    <scope>NUCLEOTIDE SEQUENCE [LARGE SCALE GENOMIC DNA]</scope>
    <source>
        <strain evidence="2 3">RP-3-11</strain>
    </source>
</reference>
<evidence type="ECO:0000256" key="1">
    <source>
        <dbReference type="SAM" id="SignalP"/>
    </source>
</evidence>
<dbReference type="AlphaFoldDB" id="A0A4R0P2U8"/>
<organism evidence="2 3">
    <name type="scientific">Pedobacter frigidisoli</name>
    <dbReference type="NCBI Taxonomy" id="2530455"/>
    <lineage>
        <taxon>Bacteria</taxon>
        <taxon>Pseudomonadati</taxon>
        <taxon>Bacteroidota</taxon>
        <taxon>Sphingobacteriia</taxon>
        <taxon>Sphingobacteriales</taxon>
        <taxon>Sphingobacteriaceae</taxon>
        <taxon>Pedobacter</taxon>
    </lineage>
</organism>
<dbReference type="RefSeq" id="WP_131557163.1">
    <property type="nucleotide sequence ID" value="NZ_SJSN01000004.1"/>
</dbReference>
<keyword evidence="3" id="KW-1185">Reference proteome</keyword>
<evidence type="ECO:0000313" key="2">
    <source>
        <dbReference type="EMBL" id="TCD11144.1"/>
    </source>
</evidence>
<accession>A0A4R0P2U8</accession>
<evidence type="ECO:0000313" key="3">
    <source>
        <dbReference type="Proteomes" id="UP000291485"/>
    </source>
</evidence>
<name>A0A4R0P2U8_9SPHI</name>
<feature type="signal peptide" evidence="1">
    <location>
        <begin position="1"/>
        <end position="18"/>
    </location>
</feature>
<sequence>MKLIKLLFLGMFAILCTATKQHSNISIAQAFINDVAKGEIQNEAIIKKYLCEITESKEIELIEMQLNALRTELITGKLKIESYKNISLSEQTILVESSEKDFIYSVKCSDKFICFILLENNKIASFATINKGGRRIFISFCNQGKKI</sequence>
<dbReference type="EMBL" id="SJSN01000004">
    <property type="protein sequence ID" value="TCD11144.1"/>
    <property type="molecule type" value="Genomic_DNA"/>
</dbReference>
<dbReference type="Proteomes" id="UP000291485">
    <property type="component" value="Unassembled WGS sequence"/>
</dbReference>
<protein>
    <submittedName>
        <fullName evidence="2">Uncharacterized protein</fullName>
    </submittedName>
</protein>
<dbReference type="OrthoDB" id="9870777at2"/>
<proteinExistence type="predicted"/>
<feature type="chain" id="PRO_5020241882" evidence="1">
    <location>
        <begin position="19"/>
        <end position="147"/>
    </location>
</feature>
<keyword evidence="1" id="KW-0732">Signal</keyword>
<comment type="caution">
    <text evidence="2">The sequence shown here is derived from an EMBL/GenBank/DDBJ whole genome shotgun (WGS) entry which is preliminary data.</text>
</comment>
<gene>
    <name evidence="2" type="ORF">EZ449_06520</name>
</gene>